<organism evidence="11 12">
    <name type="scientific">Dreissena polymorpha</name>
    <name type="common">Zebra mussel</name>
    <name type="synonym">Mytilus polymorpha</name>
    <dbReference type="NCBI Taxonomy" id="45954"/>
    <lineage>
        <taxon>Eukaryota</taxon>
        <taxon>Metazoa</taxon>
        <taxon>Spiralia</taxon>
        <taxon>Lophotrochozoa</taxon>
        <taxon>Mollusca</taxon>
        <taxon>Bivalvia</taxon>
        <taxon>Autobranchia</taxon>
        <taxon>Heteroconchia</taxon>
        <taxon>Euheterodonta</taxon>
        <taxon>Imparidentia</taxon>
        <taxon>Neoheterodontei</taxon>
        <taxon>Myida</taxon>
        <taxon>Dreissenoidea</taxon>
        <taxon>Dreissenidae</taxon>
        <taxon>Dreissena</taxon>
    </lineage>
</organism>
<keyword evidence="6 8" id="KW-0114">cAMP</keyword>
<dbReference type="PANTHER" id="PTHR11635">
    <property type="entry name" value="CAMP-DEPENDENT PROTEIN KINASE REGULATORY CHAIN"/>
    <property type="match status" value="1"/>
</dbReference>
<dbReference type="InterPro" id="IPR050503">
    <property type="entry name" value="cAMP-dep_PK_reg_su-like"/>
</dbReference>
<dbReference type="Gene3D" id="1.20.890.10">
    <property type="entry name" value="cAMP-dependent protein kinase regulatory subunit, dimerization-anchoring domain"/>
    <property type="match status" value="1"/>
</dbReference>
<feature type="binding site" evidence="8">
    <location>
        <position position="199"/>
    </location>
    <ligand>
        <name>3',5'-cyclic AMP</name>
        <dbReference type="ChEBI" id="CHEBI:58165"/>
        <label>1</label>
    </ligand>
</feature>
<accession>A0A9D4QR85</accession>
<dbReference type="FunFam" id="1.20.890.10:FF:000002">
    <property type="entry name" value="cAMP-dependent protein kinase type II-alpha regulatory subunit"/>
    <property type="match status" value="1"/>
</dbReference>
<dbReference type="PANTHER" id="PTHR11635:SF152">
    <property type="entry name" value="CAMP-DEPENDENT PROTEIN KINASE TYPE I REGULATORY SUBUNIT-RELATED"/>
    <property type="match status" value="1"/>
</dbReference>
<dbReference type="SMART" id="SM00100">
    <property type="entry name" value="cNMP"/>
    <property type="match status" value="2"/>
</dbReference>
<dbReference type="Pfam" id="PF00027">
    <property type="entry name" value="cNMP_binding"/>
    <property type="match status" value="2"/>
</dbReference>
<dbReference type="FunFam" id="2.60.120.10:FF:000017">
    <property type="entry name" value="cAMP-dependent protein kinase type II regulatory subunit"/>
    <property type="match status" value="1"/>
</dbReference>
<feature type="region of interest" description="Disordered" evidence="9">
    <location>
        <begin position="79"/>
        <end position="107"/>
    </location>
</feature>
<keyword evidence="3 8" id="KW-0116">cAMP-binding</keyword>
<dbReference type="SUPFAM" id="SSF47391">
    <property type="entry name" value="Dimerization-anchoring domain of cAMP-dependent PK regulatory subunit"/>
    <property type="match status" value="1"/>
</dbReference>
<dbReference type="OrthoDB" id="417078at2759"/>
<dbReference type="PROSITE" id="PS00888">
    <property type="entry name" value="CNMP_BINDING_1"/>
    <property type="match status" value="2"/>
</dbReference>
<dbReference type="EMBL" id="JAIWYP010000004">
    <property type="protein sequence ID" value="KAH3840449.1"/>
    <property type="molecule type" value="Genomic_DNA"/>
</dbReference>
<dbReference type="InterPro" id="IPR000595">
    <property type="entry name" value="cNMP-bd_dom"/>
</dbReference>
<name>A0A9D4QR85_DREPO</name>
<dbReference type="InterPro" id="IPR003117">
    <property type="entry name" value="cAMP_dep_PK_reg_su_I/II_a/b"/>
</dbReference>
<proteinExistence type="inferred from homology"/>
<dbReference type="Gene3D" id="2.60.120.10">
    <property type="entry name" value="Jelly Rolls"/>
    <property type="match status" value="2"/>
</dbReference>
<feature type="compositionally biased region" description="Basic and acidic residues" evidence="9">
    <location>
        <begin position="97"/>
        <end position="107"/>
    </location>
</feature>
<keyword evidence="4" id="KW-0677">Repeat</keyword>
<dbReference type="CDD" id="cd12099">
    <property type="entry name" value="DD_RII_PKA"/>
    <property type="match status" value="1"/>
</dbReference>
<evidence type="ECO:0000313" key="11">
    <source>
        <dbReference type="EMBL" id="KAH3840449.1"/>
    </source>
</evidence>
<evidence type="ECO:0000256" key="1">
    <source>
        <dbReference type="ARBA" id="ARBA00005753"/>
    </source>
</evidence>
<feature type="domain" description="Cyclic nucleotide-binding" evidence="10">
    <location>
        <begin position="121"/>
        <end position="240"/>
    </location>
</feature>
<dbReference type="InterPro" id="IPR012198">
    <property type="entry name" value="cAMP_dep_PK_reg_su"/>
</dbReference>
<dbReference type="PROSITE" id="PS00889">
    <property type="entry name" value="CNMP_BINDING_2"/>
    <property type="match status" value="2"/>
</dbReference>
<dbReference type="SUPFAM" id="SSF51206">
    <property type="entry name" value="cAMP-binding domain-like"/>
    <property type="match status" value="2"/>
</dbReference>
<dbReference type="PIRSF" id="PIRSF000548">
    <property type="entry name" value="PK_regulatory"/>
    <property type="match status" value="1"/>
</dbReference>
<evidence type="ECO:0000256" key="7">
    <source>
        <dbReference type="ARBA" id="ARBA00067959"/>
    </source>
</evidence>
<feature type="binding site" evidence="8">
    <location>
        <position position="190"/>
    </location>
    <ligand>
        <name>3',5'-cyclic AMP</name>
        <dbReference type="ChEBI" id="CHEBI:58165"/>
        <label>1</label>
    </ligand>
</feature>
<evidence type="ECO:0000256" key="5">
    <source>
        <dbReference type="ARBA" id="ARBA00022741"/>
    </source>
</evidence>
<feature type="binding site" evidence="8">
    <location>
        <position position="322"/>
    </location>
    <ligand>
        <name>3',5'-cyclic AMP</name>
        <dbReference type="ChEBI" id="CHEBI:58165"/>
        <label>2</label>
    </ligand>
</feature>
<evidence type="ECO:0000256" key="2">
    <source>
        <dbReference type="ARBA" id="ARBA00022553"/>
    </source>
</evidence>
<dbReference type="InterPro" id="IPR014710">
    <property type="entry name" value="RmlC-like_jellyroll"/>
</dbReference>
<dbReference type="GO" id="GO:0005829">
    <property type="term" value="C:cytosol"/>
    <property type="evidence" value="ECO:0007669"/>
    <property type="project" value="TreeGrafter"/>
</dbReference>
<evidence type="ECO:0000256" key="8">
    <source>
        <dbReference type="PIRSR" id="PIRSR000548-1"/>
    </source>
</evidence>
<comment type="similarity">
    <text evidence="1">Belongs to the cAMP-dependent kinase regulatory chain family.</text>
</comment>
<dbReference type="AlphaFoldDB" id="A0A9D4QR85"/>
<feature type="binding site" evidence="8">
    <location>
        <position position="313"/>
    </location>
    <ligand>
        <name>3',5'-cyclic AMP</name>
        <dbReference type="ChEBI" id="CHEBI:58165"/>
        <label>2</label>
    </ligand>
</feature>
<dbReference type="SMART" id="SM00394">
    <property type="entry name" value="RIIa"/>
    <property type="match status" value="1"/>
</dbReference>
<reference evidence="11" key="1">
    <citation type="journal article" date="2019" name="bioRxiv">
        <title>The Genome of the Zebra Mussel, Dreissena polymorpha: A Resource for Invasive Species Research.</title>
        <authorList>
            <person name="McCartney M.A."/>
            <person name="Auch B."/>
            <person name="Kono T."/>
            <person name="Mallez S."/>
            <person name="Zhang Y."/>
            <person name="Obille A."/>
            <person name="Becker A."/>
            <person name="Abrahante J.E."/>
            <person name="Garbe J."/>
            <person name="Badalamenti J.P."/>
            <person name="Herman A."/>
            <person name="Mangelson H."/>
            <person name="Liachko I."/>
            <person name="Sullivan S."/>
            <person name="Sone E.D."/>
            <person name="Koren S."/>
            <person name="Silverstein K.A.T."/>
            <person name="Beckman K.B."/>
            <person name="Gohl D.M."/>
        </authorList>
    </citation>
    <scope>NUCLEOTIDE SEQUENCE</scope>
    <source>
        <strain evidence="11">Duluth1</strain>
        <tissue evidence="11">Whole animal</tissue>
    </source>
</reference>
<dbReference type="GO" id="GO:0004862">
    <property type="term" value="F:cAMP-dependent protein kinase inhibitor activity"/>
    <property type="evidence" value="ECO:0007669"/>
    <property type="project" value="TreeGrafter"/>
</dbReference>
<reference evidence="11" key="2">
    <citation type="submission" date="2020-11" db="EMBL/GenBank/DDBJ databases">
        <authorList>
            <person name="McCartney M.A."/>
            <person name="Auch B."/>
            <person name="Kono T."/>
            <person name="Mallez S."/>
            <person name="Becker A."/>
            <person name="Gohl D.M."/>
            <person name="Silverstein K.A.T."/>
            <person name="Koren S."/>
            <person name="Bechman K.B."/>
            <person name="Herman A."/>
            <person name="Abrahante J.E."/>
            <person name="Garbe J."/>
        </authorList>
    </citation>
    <scope>NUCLEOTIDE SEQUENCE</scope>
    <source>
        <strain evidence="11">Duluth1</strain>
        <tissue evidence="11">Whole animal</tissue>
    </source>
</reference>
<dbReference type="PRINTS" id="PR00103">
    <property type="entry name" value="CAMPKINASE"/>
</dbReference>
<gene>
    <name evidence="11" type="ORF">DPMN_113898</name>
</gene>
<feature type="domain" description="Cyclic nucleotide-binding" evidence="10">
    <location>
        <begin position="243"/>
        <end position="363"/>
    </location>
</feature>
<dbReference type="PROSITE" id="PS50042">
    <property type="entry name" value="CNMP_BINDING_3"/>
    <property type="match status" value="2"/>
</dbReference>
<dbReference type="InterPro" id="IPR018488">
    <property type="entry name" value="cNMP-bd_CS"/>
</dbReference>
<dbReference type="GO" id="GO:0030552">
    <property type="term" value="F:cAMP binding"/>
    <property type="evidence" value="ECO:0007669"/>
    <property type="project" value="UniProtKB-KW"/>
</dbReference>
<dbReference type="FunFam" id="2.60.120.10:FF:000108">
    <property type="entry name" value="cAMP-dependent protein kinase type II regulatory subunit"/>
    <property type="match status" value="1"/>
</dbReference>
<evidence type="ECO:0000256" key="9">
    <source>
        <dbReference type="SAM" id="MobiDB-lite"/>
    </source>
</evidence>
<dbReference type="Pfam" id="PF02197">
    <property type="entry name" value="RIIa"/>
    <property type="match status" value="1"/>
</dbReference>
<sequence>MNIEIPDGLGDLLRDFTVAVLRERPPDIYDFAVRFFTKVRENRRPKDVPMYVIVDDDDIGEPDKDSFKPKCQRLNRYGRRQSVSAERYDPEEDVSDDEKACHGKTDEQRERLTEAVSGILLFRALEPEQMQDVLDAMFETVVHPGDYVIRQGDDGDNFYVIDSGQYDVLVTVNGEEKRVHTFEGKGSFGELALLYNMPRSASVMSVSHGSLWAMDRNSFRRIVLKSAFKKRKMYEELLENVPILKSLEHYERSNLADALVTKKYTDGECIIRQGNEADGMFFLEAGVIRVTIINPDGEEEELGQHSKGKYFGELALIENQPRSANVYAVDEVKVAFLERECFERLLGPCLDIMKRNSELYKQYTEQHSVKVNCE</sequence>
<evidence type="ECO:0000256" key="6">
    <source>
        <dbReference type="ARBA" id="ARBA00023149"/>
    </source>
</evidence>
<keyword evidence="12" id="KW-1185">Reference proteome</keyword>
<protein>
    <recommendedName>
        <fullName evidence="7">cAMP-dependent protein kinase type II regulatory subunit</fullName>
    </recommendedName>
</protein>
<dbReference type="InterPro" id="IPR018490">
    <property type="entry name" value="cNMP-bd_dom_sf"/>
</dbReference>
<dbReference type="CDD" id="cd00038">
    <property type="entry name" value="CAP_ED"/>
    <property type="match status" value="2"/>
</dbReference>
<comment type="caution">
    <text evidence="11">The sequence shown here is derived from an EMBL/GenBank/DDBJ whole genome shotgun (WGS) entry which is preliminary data.</text>
</comment>
<evidence type="ECO:0000256" key="3">
    <source>
        <dbReference type="ARBA" id="ARBA00022566"/>
    </source>
</evidence>
<keyword evidence="2" id="KW-0597">Phosphoprotein</keyword>
<keyword evidence="5 8" id="KW-0547">Nucleotide-binding</keyword>
<evidence type="ECO:0000256" key="4">
    <source>
        <dbReference type="ARBA" id="ARBA00022737"/>
    </source>
</evidence>
<evidence type="ECO:0000313" key="12">
    <source>
        <dbReference type="Proteomes" id="UP000828390"/>
    </source>
</evidence>
<evidence type="ECO:0000259" key="10">
    <source>
        <dbReference type="PROSITE" id="PS50042"/>
    </source>
</evidence>
<dbReference type="GO" id="GO:0034236">
    <property type="term" value="F:protein kinase A catalytic subunit binding"/>
    <property type="evidence" value="ECO:0007669"/>
    <property type="project" value="TreeGrafter"/>
</dbReference>
<dbReference type="Proteomes" id="UP000828390">
    <property type="component" value="Unassembled WGS sequence"/>
</dbReference>
<dbReference type="GO" id="GO:0005952">
    <property type="term" value="C:cAMP-dependent protein kinase complex"/>
    <property type="evidence" value="ECO:0007669"/>
    <property type="project" value="InterPro"/>
</dbReference>